<dbReference type="Gene3D" id="3.90.226.10">
    <property type="entry name" value="2-enoyl-CoA Hydratase, Chain A, domain 1"/>
    <property type="match status" value="1"/>
</dbReference>
<dbReference type="GO" id="GO:0016853">
    <property type="term" value="F:isomerase activity"/>
    <property type="evidence" value="ECO:0007669"/>
    <property type="project" value="UniProtKB-KW"/>
</dbReference>
<name>A0A8J2SUR2_9STRA</name>
<dbReference type="GO" id="GO:0006635">
    <property type="term" value="P:fatty acid beta-oxidation"/>
    <property type="evidence" value="ECO:0007669"/>
    <property type="project" value="UniProtKB-UniPathway"/>
</dbReference>
<dbReference type="SUPFAM" id="SSF48179">
    <property type="entry name" value="6-phosphogluconate dehydrogenase C-terminal domain-like"/>
    <property type="match status" value="2"/>
</dbReference>
<dbReference type="PANTHER" id="PTHR23309">
    <property type="entry name" value="3-HYDROXYACYL-COA DEHYROGENASE"/>
    <property type="match status" value="1"/>
</dbReference>
<evidence type="ECO:0000256" key="9">
    <source>
        <dbReference type="ARBA" id="ARBA00023239"/>
    </source>
</evidence>
<dbReference type="OrthoDB" id="2018133at2759"/>
<organism evidence="13 14">
    <name type="scientific">Pelagomonas calceolata</name>
    <dbReference type="NCBI Taxonomy" id="35677"/>
    <lineage>
        <taxon>Eukaryota</taxon>
        <taxon>Sar</taxon>
        <taxon>Stramenopiles</taxon>
        <taxon>Ochrophyta</taxon>
        <taxon>Pelagophyceae</taxon>
        <taxon>Pelagomonadales</taxon>
        <taxon>Pelagomonadaceae</taxon>
        <taxon>Pelagomonas</taxon>
    </lineage>
</organism>
<dbReference type="SUPFAM" id="SSF51735">
    <property type="entry name" value="NAD(P)-binding Rossmann-fold domains"/>
    <property type="match status" value="1"/>
</dbReference>
<dbReference type="Pfam" id="PF00378">
    <property type="entry name" value="ECH_1"/>
    <property type="match status" value="1"/>
</dbReference>
<evidence type="ECO:0000256" key="3">
    <source>
        <dbReference type="ARBA" id="ARBA00022832"/>
    </source>
</evidence>
<evidence type="ECO:0000313" key="14">
    <source>
        <dbReference type="Proteomes" id="UP000789595"/>
    </source>
</evidence>
<dbReference type="PANTHER" id="PTHR23309:SF51">
    <property type="entry name" value="3-HYDROXYACYL-COA DEHYDROGENASE-RELATED"/>
    <property type="match status" value="1"/>
</dbReference>
<dbReference type="CDD" id="cd06558">
    <property type="entry name" value="crotonase-like"/>
    <property type="match status" value="1"/>
</dbReference>
<dbReference type="Proteomes" id="UP000789595">
    <property type="component" value="Unassembled WGS sequence"/>
</dbReference>
<evidence type="ECO:0000256" key="7">
    <source>
        <dbReference type="ARBA" id="ARBA00023140"/>
    </source>
</evidence>
<dbReference type="Pfam" id="PF02737">
    <property type="entry name" value="3HCDH_N"/>
    <property type="match status" value="1"/>
</dbReference>
<evidence type="ECO:0000256" key="2">
    <source>
        <dbReference type="ARBA" id="ARBA00005005"/>
    </source>
</evidence>
<dbReference type="GO" id="GO:0004300">
    <property type="term" value="F:enoyl-CoA hydratase activity"/>
    <property type="evidence" value="ECO:0007669"/>
    <property type="project" value="UniProtKB-ARBA"/>
</dbReference>
<evidence type="ECO:0000256" key="5">
    <source>
        <dbReference type="ARBA" id="ARBA00023027"/>
    </source>
</evidence>
<evidence type="ECO:0000259" key="12">
    <source>
        <dbReference type="Pfam" id="PF02737"/>
    </source>
</evidence>
<dbReference type="SUPFAM" id="SSF52096">
    <property type="entry name" value="ClpP/crotonase"/>
    <property type="match status" value="1"/>
</dbReference>
<keyword evidence="6" id="KW-0443">Lipid metabolism</keyword>
<keyword evidence="4" id="KW-0560">Oxidoreductase</keyword>
<feature type="domain" description="3-hydroxyacyl-CoA dehydrogenase NAD binding" evidence="12">
    <location>
        <begin position="287"/>
        <end position="466"/>
    </location>
</feature>
<dbReference type="FunFam" id="3.40.50.720:FF:000009">
    <property type="entry name" value="Fatty oxidation complex, alpha subunit"/>
    <property type="match status" value="1"/>
</dbReference>
<reference evidence="13" key="1">
    <citation type="submission" date="2021-11" db="EMBL/GenBank/DDBJ databases">
        <authorList>
            <consortium name="Genoscope - CEA"/>
            <person name="William W."/>
        </authorList>
    </citation>
    <scope>NUCLEOTIDE SEQUENCE</scope>
</reference>
<dbReference type="InterPro" id="IPR008927">
    <property type="entry name" value="6-PGluconate_DH-like_C_sf"/>
</dbReference>
<keyword evidence="3" id="KW-0276">Fatty acid metabolism</keyword>
<keyword evidence="10" id="KW-0511">Multifunctional enzyme</keyword>
<accession>A0A8J2SUR2</accession>
<feature type="domain" description="3-hydroxyacyl-CoA dehydrogenase C-terminal" evidence="11">
    <location>
        <begin position="599"/>
        <end position="685"/>
    </location>
</feature>
<dbReference type="FunFam" id="1.10.1040.50:FF:000006">
    <property type="entry name" value="Peroxisomal bifunctional enzyme"/>
    <property type="match status" value="1"/>
</dbReference>
<comment type="pathway">
    <text evidence="2">Lipid metabolism; fatty acid beta-oxidation.</text>
</comment>
<keyword evidence="8" id="KW-0413">Isomerase</keyword>
<protein>
    <recommendedName>
        <fullName evidence="15">Enoyl-CoA hydratase</fullName>
    </recommendedName>
</protein>
<feature type="domain" description="3-hydroxyacyl-CoA dehydrogenase C-terminal" evidence="11">
    <location>
        <begin position="469"/>
        <end position="568"/>
    </location>
</feature>
<dbReference type="InterPro" id="IPR001753">
    <property type="entry name" value="Enoyl-CoA_hydra/iso"/>
</dbReference>
<dbReference type="Gene3D" id="1.10.1040.50">
    <property type="match status" value="1"/>
</dbReference>
<dbReference type="GO" id="GO:0070403">
    <property type="term" value="F:NAD+ binding"/>
    <property type="evidence" value="ECO:0007669"/>
    <property type="project" value="InterPro"/>
</dbReference>
<dbReference type="AlphaFoldDB" id="A0A8J2SUR2"/>
<dbReference type="InterPro" id="IPR036291">
    <property type="entry name" value="NAD(P)-bd_dom_sf"/>
</dbReference>
<keyword evidence="14" id="KW-1185">Reference proteome</keyword>
<evidence type="ECO:0000256" key="10">
    <source>
        <dbReference type="ARBA" id="ARBA00023268"/>
    </source>
</evidence>
<dbReference type="EMBL" id="CAKKNE010000004">
    <property type="protein sequence ID" value="CAH0374657.1"/>
    <property type="molecule type" value="Genomic_DNA"/>
</dbReference>
<evidence type="ECO:0000259" key="11">
    <source>
        <dbReference type="Pfam" id="PF00725"/>
    </source>
</evidence>
<dbReference type="GO" id="GO:0016616">
    <property type="term" value="F:oxidoreductase activity, acting on the CH-OH group of donors, NAD or NADP as acceptor"/>
    <property type="evidence" value="ECO:0007669"/>
    <property type="project" value="InterPro"/>
</dbReference>
<evidence type="ECO:0008006" key="15">
    <source>
        <dbReference type="Google" id="ProtNLM"/>
    </source>
</evidence>
<dbReference type="InterPro" id="IPR029045">
    <property type="entry name" value="ClpP/crotonase-like_dom_sf"/>
</dbReference>
<gene>
    <name evidence="13" type="ORF">PECAL_4P19550</name>
</gene>
<evidence type="ECO:0000256" key="4">
    <source>
        <dbReference type="ARBA" id="ARBA00023002"/>
    </source>
</evidence>
<evidence type="ECO:0000256" key="6">
    <source>
        <dbReference type="ARBA" id="ARBA00023098"/>
    </source>
</evidence>
<evidence type="ECO:0000313" key="13">
    <source>
        <dbReference type="EMBL" id="CAH0374657.1"/>
    </source>
</evidence>
<dbReference type="Gene3D" id="3.40.50.720">
    <property type="entry name" value="NAD(P)-binding Rossmann-like Domain"/>
    <property type="match status" value="1"/>
</dbReference>
<proteinExistence type="predicted"/>
<dbReference type="InterPro" id="IPR006176">
    <property type="entry name" value="3-OHacyl-CoA_DH_NAD-bd"/>
</dbReference>
<evidence type="ECO:0000256" key="1">
    <source>
        <dbReference type="ARBA" id="ARBA00004275"/>
    </source>
</evidence>
<dbReference type="GO" id="GO:0005777">
    <property type="term" value="C:peroxisome"/>
    <property type="evidence" value="ECO:0007669"/>
    <property type="project" value="UniProtKB-SubCell"/>
</dbReference>
<comment type="subcellular location">
    <subcellularLocation>
        <location evidence="1">Peroxisome</location>
    </subcellularLocation>
</comment>
<dbReference type="Pfam" id="PF00725">
    <property type="entry name" value="3HCDH"/>
    <property type="match status" value="2"/>
</dbReference>
<dbReference type="UniPathway" id="UPA00659"/>
<keyword evidence="9" id="KW-0456">Lyase</keyword>
<comment type="caution">
    <text evidence="13">The sequence shown here is derived from an EMBL/GenBank/DDBJ whole genome shotgun (WGS) entry which is preliminary data.</text>
</comment>
<keyword evidence="5" id="KW-0520">NAD</keyword>
<keyword evidence="7" id="KW-0576">Peroxisome</keyword>
<evidence type="ECO:0000256" key="8">
    <source>
        <dbReference type="ARBA" id="ARBA00023235"/>
    </source>
</evidence>
<dbReference type="InterPro" id="IPR006108">
    <property type="entry name" value="3HC_DH_C"/>
</dbReference>
<sequence>MATSSAVKCALKNGVAVLQISSPPVNALGAAVRAGLVAGVEHAIGASATGLVVAGGGSTFPAGADITEFSKPHLPPSFAEVMAAFEDAPFPTAAAIHGTALGGGFELAMACHYRAMGERARVGLPEVHLGLLPGAGGTQRLPRLVGADAALEMMLTGAPIGAERALALGAVDVVVPEAGLEAAAVELVTTRAARRAHAVVVDGFRDAAKRAALEARAALPAPRAILRCVDAAVGSELAAGLEVEGREFQALKATPEARALQHLFFAERACAKVPGVDAKGAAPLDAVGVVGGGTMGRGIAMCFLDAGLPVTLVDVDDTAAAAAAAGIDATYRRSSAFKKGRLTEAVLAAKLEKLAVASDVAALADADLVVEAIYEDLDAKRAVFARLDGACKPTAVLASNTSTLSIDAIADAVADPTRVVGTHFFSPANVMKLLENVRGARTGDGAVAAAMALGKRLRKTTVLAGDAFGFIGNRMLEPYGRECLALLRHRDVGVSNVDAALRDFGMAMGFFAMSDLAGNDIGYAVRTSLGLTDAATRDPAVEYSADVADALVEAGRLGQKAGKGWYLYEQPRVPSPDPAVDALVSQFKDGSPSVGAEDILDRALLALVNEGFRVLEEGLALRPSDLDVVWTSGYGFPRHKGGPMQWAEERGLRECRATLERLAAERPDVPYLRPAKLLVALADADAPLADWEKYV</sequence>